<dbReference type="EC" id="5.6.2.3" evidence="13 14"/>
<dbReference type="GO" id="GO:0006269">
    <property type="term" value="P:DNA replication, synthesis of primer"/>
    <property type="evidence" value="ECO:0007669"/>
    <property type="project" value="UniProtKB-UniRule"/>
</dbReference>
<dbReference type="InterPro" id="IPR007692">
    <property type="entry name" value="DNA_helicase_DnaB"/>
</dbReference>
<dbReference type="RefSeq" id="WP_350262490.1">
    <property type="nucleotide sequence ID" value="NZ_CP158294.1"/>
</dbReference>
<dbReference type="Pfam" id="PF03796">
    <property type="entry name" value="DnaB_C"/>
    <property type="match status" value="1"/>
</dbReference>
<organism evidence="16">
    <name type="scientific">Pantoea sp. BJ2</name>
    <dbReference type="NCBI Taxonomy" id="3141322"/>
    <lineage>
        <taxon>Bacteria</taxon>
        <taxon>Pseudomonadati</taxon>
        <taxon>Pseudomonadota</taxon>
        <taxon>Gammaproteobacteria</taxon>
        <taxon>Enterobacterales</taxon>
        <taxon>Erwiniaceae</taxon>
        <taxon>Pantoea</taxon>
    </lineage>
</organism>
<dbReference type="GO" id="GO:0005829">
    <property type="term" value="C:cytosol"/>
    <property type="evidence" value="ECO:0007669"/>
    <property type="project" value="TreeGrafter"/>
</dbReference>
<dbReference type="GO" id="GO:0016787">
    <property type="term" value="F:hydrolase activity"/>
    <property type="evidence" value="ECO:0007669"/>
    <property type="project" value="UniProtKB-KW"/>
</dbReference>
<dbReference type="InterPro" id="IPR003593">
    <property type="entry name" value="AAA+_ATPase"/>
</dbReference>
<keyword evidence="16" id="KW-0614">Plasmid</keyword>
<proteinExistence type="inferred from homology"/>
<dbReference type="GO" id="GO:0043139">
    <property type="term" value="F:5'-3' DNA helicase activity"/>
    <property type="evidence" value="ECO:0007669"/>
    <property type="project" value="UniProtKB-EC"/>
</dbReference>
<sequence length="461" mass="51399">MSKRESSPSESVPNNLAQLKLVPFSLEAEQSILGILMLDNDLWDDVTEIISENDFYHKVHRLIFREMRTLLAQGKPIDLITLTESLEIKDKLETAGSFAYVAELSKSIPGIANYRAYAEIIRERAIVREMISAGNQIVDAGYNTAGRNSDELLDTAEKLIFELSERRSATAKNAVVSIAQALESTVSRIELLYSNPHDGVTGVNTGFNALNEMTSGFQSADLVIIAARPSMGKTTFAMNICENAAMVHDKPVLIFSLEMPKEHVMMRLLASQSRVDLSKIMSGKLEDEDWAKISSTMALLLQKDNILIDDSSGLTPEQLRTRARRAAREHGGLSMIMLDYLQLMRVPGSAYEGNRTLEIAEITRSLKSLAKELNVPVVALSQLNRALEQRADKRPINSDLRESGSIEQDADVIMFIYRDEVYDEMSADRGVAEIIIGKQRNGPIGSLRLRFQGHFSRFDDL</sequence>
<evidence type="ECO:0000256" key="5">
    <source>
        <dbReference type="ARBA" id="ARBA00022741"/>
    </source>
</evidence>
<dbReference type="Gene3D" id="1.10.860.10">
    <property type="entry name" value="DNAb Helicase, Chain A"/>
    <property type="match status" value="1"/>
</dbReference>
<dbReference type="InterPro" id="IPR016136">
    <property type="entry name" value="DNA_helicase_N/primase_C"/>
</dbReference>
<dbReference type="FunFam" id="3.40.50.300:FF:000076">
    <property type="entry name" value="Replicative DNA helicase"/>
    <property type="match status" value="1"/>
</dbReference>
<evidence type="ECO:0000259" key="15">
    <source>
        <dbReference type="PROSITE" id="PS51199"/>
    </source>
</evidence>
<evidence type="ECO:0000256" key="13">
    <source>
        <dbReference type="NCBIfam" id="TIGR00665"/>
    </source>
</evidence>
<dbReference type="InterPro" id="IPR027417">
    <property type="entry name" value="P-loop_NTPase"/>
</dbReference>
<reference evidence="16" key="1">
    <citation type="submission" date="2024-06" db="EMBL/GenBank/DDBJ databases">
        <title>Multiomics insights into the TNT degradation mechanism by Pantoea sp. BJ2 isolated from an ammunition destruction site.</title>
        <authorList>
            <person name="Luo J."/>
        </authorList>
    </citation>
    <scope>NUCLEOTIDE SEQUENCE</scope>
    <source>
        <strain evidence="16">BJ2</strain>
        <plasmid evidence="16">plasmindB</plasmid>
    </source>
</reference>
<comment type="similarity">
    <text evidence="1 14">Belongs to the helicase family. DnaB subfamily.</text>
</comment>
<evidence type="ECO:0000256" key="14">
    <source>
        <dbReference type="RuleBase" id="RU362085"/>
    </source>
</evidence>
<dbReference type="GO" id="GO:0042802">
    <property type="term" value="F:identical protein binding"/>
    <property type="evidence" value="ECO:0007669"/>
    <property type="project" value="UniProtKB-ARBA"/>
</dbReference>
<evidence type="ECO:0000256" key="8">
    <source>
        <dbReference type="ARBA" id="ARBA00022840"/>
    </source>
</evidence>
<dbReference type="SUPFAM" id="SSF48024">
    <property type="entry name" value="N-terminal domain of DnaB helicase"/>
    <property type="match status" value="1"/>
</dbReference>
<protein>
    <recommendedName>
        <fullName evidence="13 14">Replicative DNA helicase</fullName>
        <ecNumber evidence="13 14">5.6.2.3</ecNumber>
    </recommendedName>
</protein>
<evidence type="ECO:0000256" key="3">
    <source>
        <dbReference type="ARBA" id="ARBA00022515"/>
    </source>
</evidence>
<dbReference type="SMART" id="SM00382">
    <property type="entry name" value="AAA"/>
    <property type="match status" value="1"/>
</dbReference>
<comment type="function">
    <text evidence="11 14">The main replicative DNA helicase, it participates in initiation and elongation during chromosome replication. Travels ahead of the DNA replisome, separating dsDNA into templates for DNA synthesis. A processive ATP-dependent 5'-3' DNA helicase it has DNA-dependent ATPase activity.</text>
</comment>
<keyword evidence="4 14" id="KW-0235">DNA replication</keyword>
<keyword evidence="5 14" id="KW-0547">Nucleotide-binding</keyword>
<comment type="catalytic activity">
    <reaction evidence="12 14">
        <text>ATP + H2O = ADP + phosphate + H(+)</text>
        <dbReference type="Rhea" id="RHEA:13065"/>
        <dbReference type="ChEBI" id="CHEBI:15377"/>
        <dbReference type="ChEBI" id="CHEBI:15378"/>
        <dbReference type="ChEBI" id="CHEBI:30616"/>
        <dbReference type="ChEBI" id="CHEBI:43474"/>
        <dbReference type="ChEBI" id="CHEBI:456216"/>
        <dbReference type="EC" id="5.6.2.3"/>
    </reaction>
</comment>
<name>A0AAU7U388_9GAMM</name>
<evidence type="ECO:0000256" key="9">
    <source>
        <dbReference type="ARBA" id="ARBA00023125"/>
    </source>
</evidence>
<dbReference type="EMBL" id="CP158294">
    <property type="protein sequence ID" value="XBV47465.1"/>
    <property type="molecule type" value="Genomic_DNA"/>
</dbReference>
<dbReference type="InterPro" id="IPR036185">
    <property type="entry name" value="DNA_heli_DnaB-like_N_sf"/>
</dbReference>
<evidence type="ECO:0000256" key="2">
    <source>
        <dbReference type="ARBA" id="ARBA00011643"/>
    </source>
</evidence>
<evidence type="ECO:0000256" key="7">
    <source>
        <dbReference type="ARBA" id="ARBA00022806"/>
    </source>
</evidence>
<keyword evidence="3 14" id="KW-0639">Primosome</keyword>
<dbReference type="PANTHER" id="PTHR30153:SF2">
    <property type="entry name" value="REPLICATIVE DNA HELICASE"/>
    <property type="match status" value="1"/>
</dbReference>
<evidence type="ECO:0000256" key="1">
    <source>
        <dbReference type="ARBA" id="ARBA00008428"/>
    </source>
</evidence>
<dbReference type="FunFam" id="1.10.860.10:FF:000001">
    <property type="entry name" value="Replicative DNA helicase"/>
    <property type="match status" value="1"/>
</dbReference>
<evidence type="ECO:0000313" key="16">
    <source>
        <dbReference type="EMBL" id="XBV47465.1"/>
    </source>
</evidence>
<evidence type="ECO:0000256" key="11">
    <source>
        <dbReference type="ARBA" id="ARBA00044932"/>
    </source>
</evidence>
<dbReference type="PANTHER" id="PTHR30153">
    <property type="entry name" value="REPLICATIVE DNA HELICASE DNAB"/>
    <property type="match status" value="1"/>
</dbReference>
<comment type="subunit">
    <text evidence="2">Homohexamer.</text>
</comment>
<keyword evidence="10" id="KW-0413">Isomerase</keyword>
<keyword evidence="7 14" id="KW-0347">Helicase</keyword>
<geneLocation type="plasmid" evidence="16">
    <name>plasmindB</name>
</geneLocation>
<dbReference type="GO" id="GO:0003677">
    <property type="term" value="F:DNA binding"/>
    <property type="evidence" value="ECO:0007669"/>
    <property type="project" value="UniProtKB-UniRule"/>
</dbReference>
<dbReference type="Gene3D" id="3.40.50.300">
    <property type="entry name" value="P-loop containing nucleotide triphosphate hydrolases"/>
    <property type="match status" value="1"/>
</dbReference>
<accession>A0AAU7U388</accession>
<feature type="domain" description="SF4 helicase" evidence="15">
    <location>
        <begin position="196"/>
        <end position="461"/>
    </location>
</feature>
<evidence type="ECO:0000256" key="10">
    <source>
        <dbReference type="ARBA" id="ARBA00023235"/>
    </source>
</evidence>
<dbReference type="NCBIfam" id="TIGR00665">
    <property type="entry name" value="DnaB"/>
    <property type="match status" value="1"/>
</dbReference>
<evidence type="ECO:0000256" key="6">
    <source>
        <dbReference type="ARBA" id="ARBA00022801"/>
    </source>
</evidence>
<keyword evidence="8 14" id="KW-0067">ATP-binding</keyword>
<dbReference type="CDD" id="cd00984">
    <property type="entry name" value="DnaB_C"/>
    <property type="match status" value="1"/>
</dbReference>
<gene>
    <name evidence="16" type="primary">dnaB</name>
    <name evidence="16" type="ORF">AAF463_24335</name>
</gene>
<dbReference type="PROSITE" id="PS51199">
    <property type="entry name" value="SF4_HELICASE"/>
    <property type="match status" value="1"/>
</dbReference>
<dbReference type="GO" id="GO:1990077">
    <property type="term" value="C:primosome complex"/>
    <property type="evidence" value="ECO:0007669"/>
    <property type="project" value="UniProtKB-UniRule"/>
</dbReference>
<keyword evidence="9 14" id="KW-0238">DNA-binding</keyword>
<dbReference type="GO" id="GO:0005524">
    <property type="term" value="F:ATP binding"/>
    <property type="evidence" value="ECO:0007669"/>
    <property type="project" value="UniProtKB-UniRule"/>
</dbReference>
<evidence type="ECO:0000256" key="4">
    <source>
        <dbReference type="ARBA" id="ARBA00022705"/>
    </source>
</evidence>
<dbReference type="InterPro" id="IPR007693">
    <property type="entry name" value="DNA_helicase_DnaB-like_N"/>
</dbReference>
<dbReference type="AlphaFoldDB" id="A0AAU7U388"/>
<dbReference type="SUPFAM" id="SSF52540">
    <property type="entry name" value="P-loop containing nucleoside triphosphate hydrolases"/>
    <property type="match status" value="1"/>
</dbReference>
<dbReference type="InterPro" id="IPR007694">
    <property type="entry name" value="DNA_helicase_DnaB-like_C"/>
</dbReference>
<keyword evidence="6 14" id="KW-0378">Hydrolase</keyword>
<dbReference type="NCBIfam" id="NF004384">
    <property type="entry name" value="PRK05748.1"/>
    <property type="match status" value="1"/>
</dbReference>
<dbReference type="Pfam" id="PF00772">
    <property type="entry name" value="DnaB"/>
    <property type="match status" value="1"/>
</dbReference>
<evidence type="ECO:0000256" key="12">
    <source>
        <dbReference type="ARBA" id="ARBA00048954"/>
    </source>
</evidence>